<evidence type="ECO:0000256" key="1">
    <source>
        <dbReference type="SAM" id="Phobius"/>
    </source>
</evidence>
<dbReference type="RefSeq" id="WP_244175743.1">
    <property type="nucleotide sequence ID" value="NZ_CAWNGD010000092.1"/>
</dbReference>
<feature type="transmembrane region" description="Helical" evidence="1">
    <location>
        <begin position="52"/>
        <end position="72"/>
    </location>
</feature>
<keyword evidence="1" id="KW-0812">Transmembrane</keyword>
<dbReference type="AlphaFoldDB" id="A0A1Y2S682"/>
<comment type="caution">
    <text evidence="2">The sequence shown here is derived from an EMBL/GenBank/DDBJ whole genome shotgun (WGS) entry which is preliminary data.</text>
</comment>
<dbReference type="EMBL" id="MUBJ01000047">
    <property type="protein sequence ID" value="OTA14147.1"/>
    <property type="molecule type" value="Genomic_DNA"/>
</dbReference>
<dbReference type="Proteomes" id="UP000194350">
    <property type="component" value="Unassembled WGS sequence"/>
</dbReference>
<proteinExistence type="predicted"/>
<gene>
    <name evidence="2" type="ORF">Xvie_03952</name>
</gene>
<keyword evidence="1" id="KW-0472">Membrane</keyword>
<keyword evidence="3" id="KW-1185">Reference proteome</keyword>
<feature type="transmembrane region" description="Helical" evidence="1">
    <location>
        <begin position="84"/>
        <end position="105"/>
    </location>
</feature>
<name>A0A1Y2S682_9GAMM</name>
<keyword evidence="1" id="KW-1133">Transmembrane helix</keyword>
<organism evidence="2 3">
    <name type="scientific">Xenorhabdus vietnamensis</name>
    <dbReference type="NCBI Taxonomy" id="351656"/>
    <lineage>
        <taxon>Bacteria</taxon>
        <taxon>Pseudomonadati</taxon>
        <taxon>Pseudomonadota</taxon>
        <taxon>Gammaproteobacteria</taxon>
        <taxon>Enterobacterales</taxon>
        <taxon>Morganellaceae</taxon>
        <taxon>Xenorhabdus</taxon>
    </lineage>
</organism>
<evidence type="ECO:0000313" key="2">
    <source>
        <dbReference type="EMBL" id="OTA14147.1"/>
    </source>
</evidence>
<evidence type="ECO:0000313" key="3">
    <source>
        <dbReference type="Proteomes" id="UP000194350"/>
    </source>
</evidence>
<dbReference type="STRING" id="351656.Xvie_03952"/>
<feature type="transmembrane region" description="Helical" evidence="1">
    <location>
        <begin position="15"/>
        <end position="32"/>
    </location>
</feature>
<reference evidence="2 3" key="1">
    <citation type="submission" date="2016-10" db="EMBL/GenBank/DDBJ databases">
        <title>Systematic genetic and metabolomic analysis of Xenorhabdus and Photorhabdus spp., highlights the requirements for a dual symbiotic and pathogenic life style.</title>
        <authorList>
            <person name="Tobias N.J."/>
            <person name="Wolff H."/>
            <person name="Djahanschiri B."/>
            <person name="Pidot S.J."/>
            <person name="Stinear T.P."/>
            <person name="Ebersberger I."/>
            <person name="Bode H.B."/>
        </authorList>
    </citation>
    <scope>NUCLEOTIDE SEQUENCE [LARGE SCALE GENOMIC DNA]</scope>
    <source>
        <strain evidence="2 3">DSM 22392</strain>
    </source>
</reference>
<accession>A0A1Y2S682</accession>
<sequence length="187" mass="21952">MNNGFYSRKKKRKKIKFFLVFIFLIIAFWFWYMIWASNIGRHTVLSDSIPEWTTYITFATIIGLILAVRAAYYRPSKHIMESFFCGFSLGFVCIINIYDVCTYLFPGEIIHYESDYKVTFPGPAITRFGSCEAGLWIKDIHTGRWIQLCTNKLDVHNQQNQGMNGVWVTARINKLGSYIIDYKFIFK</sequence>
<protein>
    <submittedName>
        <fullName evidence="2">Uncharacterized protein</fullName>
    </submittedName>
</protein>